<gene>
    <name evidence="2" type="ORF">g.34277</name>
</gene>
<sequence length="100" mass="11863">MTIVALYILEVVMYVDGEDLLKNRDTHHYNTRNGVLYNLPAHHLKLYESKPYYLGKKVYNALPHELQPKRGNSLKAALKRWLLDRPLYTLEEFFQGTYHN</sequence>
<dbReference type="EMBL" id="GEBQ01010836">
    <property type="protein sequence ID" value="JAT29141.1"/>
    <property type="molecule type" value="Transcribed_RNA"/>
</dbReference>
<accession>A0A1B6LZP0</accession>
<evidence type="ECO:0000313" key="2">
    <source>
        <dbReference type="EMBL" id="JAT29141.1"/>
    </source>
</evidence>
<protein>
    <submittedName>
        <fullName evidence="2">Uncharacterized protein</fullName>
    </submittedName>
</protein>
<proteinExistence type="predicted"/>
<keyword evidence="1" id="KW-0732">Signal</keyword>
<dbReference type="AlphaFoldDB" id="A0A1B6LZP0"/>
<name>A0A1B6LZP0_9HEMI</name>
<feature type="chain" id="PRO_5008587908" evidence="1">
    <location>
        <begin position="18"/>
        <end position="100"/>
    </location>
</feature>
<evidence type="ECO:0000256" key="1">
    <source>
        <dbReference type="SAM" id="SignalP"/>
    </source>
</evidence>
<feature type="signal peptide" evidence="1">
    <location>
        <begin position="1"/>
        <end position="17"/>
    </location>
</feature>
<reference evidence="2" key="1">
    <citation type="submission" date="2015-11" db="EMBL/GenBank/DDBJ databases">
        <title>De novo transcriptome assembly of four potential Pierce s Disease insect vectors from Arizona vineyards.</title>
        <authorList>
            <person name="Tassone E.E."/>
        </authorList>
    </citation>
    <scope>NUCLEOTIDE SEQUENCE</scope>
</reference>
<organism evidence="2">
    <name type="scientific">Graphocephala atropunctata</name>
    <dbReference type="NCBI Taxonomy" id="36148"/>
    <lineage>
        <taxon>Eukaryota</taxon>
        <taxon>Metazoa</taxon>
        <taxon>Ecdysozoa</taxon>
        <taxon>Arthropoda</taxon>
        <taxon>Hexapoda</taxon>
        <taxon>Insecta</taxon>
        <taxon>Pterygota</taxon>
        <taxon>Neoptera</taxon>
        <taxon>Paraneoptera</taxon>
        <taxon>Hemiptera</taxon>
        <taxon>Auchenorrhyncha</taxon>
        <taxon>Membracoidea</taxon>
        <taxon>Cicadellidae</taxon>
        <taxon>Cicadellinae</taxon>
        <taxon>Cicadellini</taxon>
        <taxon>Graphocephala</taxon>
    </lineage>
</organism>